<dbReference type="InterPro" id="IPR029154">
    <property type="entry name" value="HIBADH-like_NADP-bd"/>
</dbReference>
<dbReference type="EC" id="1.1.-.-" evidence="6"/>
<keyword evidence="7" id="KW-1185">Reference proteome</keyword>
<dbReference type="Pfam" id="PF03446">
    <property type="entry name" value="NAD_binding_2"/>
    <property type="match status" value="1"/>
</dbReference>
<dbReference type="InterPro" id="IPR008927">
    <property type="entry name" value="6-PGluconate_DH-like_C_sf"/>
</dbReference>
<gene>
    <name evidence="6" type="ORF">ACFQ2I_09210</name>
</gene>
<protein>
    <submittedName>
        <fullName evidence="6">NAD(P)-dependent oxidoreductase</fullName>
        <ecNumber evidence="6">1.1.-.-</ecNumber>
    </submittedName>
</protein>
<reference evidence="7" key="1">
    <citation type="journal article" date="2019" name="Int. J. Syst. Evol. Microbiol.">
        <title>The Global Catalogue of Microorganisms (GCM) 10K type strain sequencing project: providing services to taxonomists for standard genome sequencing and annotation.</title>
        <authorList>
            <consortium name="The Broad Institute Genomics Platform"/>
            <consortium name="The Broad Institute Genome Sequencing Center for Infectious Disease"/>
            <person name="Wu L."/>
            <person name="Ma J."/>
        </authorList>
    </citation>
    <scope>NUCLEOTIDE SEQUENCE [LARGE SCALE GENOMIC DNA]</scope>
    <source>
        <strain evidence="7">CCUG 59129</strain>
    </source>
</reference>
<keyword evidence="2 6" id="KW-0560">Oxidoreductase</keyword>
<accession>A0ABW3HQ60</accession>
<dbReference type="GO" id="GO:0016491">
    <property type="term" value="F:oxidoreductase activity"/>
    <property type="evidence" value="ECO:0007669"/>
    <property type="project" value="UniProtKB-KW"/>
</dbReference>
<comment type="caution">
    <text evidence="6">The sequence shown here is derived from an EMBL/GenBank/DDBJ whole genome shotgun (WGS) entry which is preliminary data.</text>
</comment>
<dbReference type="InterPro" id="IPR015815">
    <property type="entry name" value="HIBADH-related"/>
</dbReference>
<evidence type="ECO:0000259" key="4">
    <source>
        <dbReference type="Pfam" id="PF03446"/>
    </source>
</evidence>
<feature type="domain" description="6-phosphogluconate dehydrogenase NADP-binding" evidence="4">
    <location>
        <begin position="18"/>
        <end position="174"/>
    </location>
</feature>
<dbReference type="Proteomes" id="UP001596989">
    <property type="component" value="Unassembled WGS sequence"/>
</dbReference>
<dbReference type="InterPro" id="IPR006115">
    <property type="entry name" value="6PGDH_NADP-bd"/>
</dbReference>
<evidence type="ECO:0000313" key="7">
    <source>
        <dbReference type="Proteomes" id="UP001596989"/>
    </source>
</evidence>
<dbReference type="PIRSF" id="PIRSF000103">
    <property type="entry name" value="HIBADH"/>
    <property type="match status" value="1"/>
</dbReference>
<feature type="domain" description="3-hydroxyisobutyrate dehydrogenase-like NAD-binding" evidence="5">
    <location>
        <begin position="180"/>
        <end position="299"/>
    </location>
</feature>
<name>A0ABW3HQ60_9BACL</name>
<evidence type="ECO:0000256" key="3">
    <source>
        <dbReference type="ARBA" id="ARBA00023027"/>
    </source>
</evidence>
<evidence type="ECO:0000259" key="5">
    <source>
        <dbReference type="Pfam" id="PF14833"/>
    </source>
</evidence>
<dbReference type="Pfam" id="PF14833">
    <property type="entry name" value="NAD_binding_11"/>
    <property type="match status" value="1"/>
</dbReference>
<evidence type="ECO:0000256" key="1">
    <source>
        <dbReference type="ARBA" id="ARBA00009080"/>
    </source>
</evidence>
<dbReference type="Gene3D" id="1.10.1040.10">
    <property type="entry name" value="N-(1-d-carboxylethyl)-l-norvaline Dehydrogenase, domain 2"/>
    <property type="match status" value="1"/>
</dbReference>
<dbReference type="SUPFAM" id="SSF51735">
    <property type="entry name" value="NAD(P)-binding Rossmann-fold domains"/>
    <property type="match status" value="1"/>
</dbReference>
<dbReference type="PANTHER" id="PTHR43060:SF15">
    <property type="entry name" value="3-HYDROXYISOBUTYRATE DEHYDROGENASE-LIKE 1, MITOCHONDRIAL-RELATED"/>
    <property type="match status" value="1"/>
</dbReference>
<evidence type="ECO:0000256" key="2">
    <source>
        <dbReference type="ARBA" id="ARBA00023002"/>
    </source>
</evidence>
<dbReference type="EMBL" id="JBHTJZ010000009">
    <property type="protein sequence ID" value="MFD0959572.1"/>
    <property type="molecule type" value="Genomic_DNA"/>
</dbReference>
<comment type="similarity">
    <text evidence="1">Belongs to the HIBADH-related family.</text>
</comment>
<evidence type="ECO:0000313" key="6">
    <source>
        <dbReference type="EMBL" id="MFD0959572.1"/>
    </source>
</evidence>
<dbReference type="SUPFAM" id="SSF48179">
    <property type="entry name" value="6-phosphogluconate dehydrogenase C-terminal domain-like"/>
    <property type="match status" value="1"/>
</dbReference>
<keyword evidence="3" id="KW-0520">NAD</keyword>
<sequence length="304" mass="32913">MNDWKRKWIMMFSPEQTTIGFVGVGVMGASMATHLHHAGYEVHLYTRTKAKAKPLLEKGMHWADSPSELAKQCQCIVTIVGYPRDVEEIYLGENGLLHHASPGCVLIDMTTSSPLLAKRIYKAAAERGMHALDAPVSGGDVGARNAALSIMVGGDAEVFQRAEPILRLMGSNIIRQGEAGAGQHTKMVNQIAIASNMIGVCEALVYAKSAGLDPASVLNSIETGAAGSWSLQHLAPRIIAGRFEPGFFVKHFIKDMGIALQSAEDMAIRLPGLELARKLYGELADAGFEDEGTHALYKLWEMNK</sequence>
<dbReference type="InterPro" id="IPR036291">
    <property type="entry name" value="NAD(P)-bd_dom_sf"/>
</dbReference>
<organism evidence="6 7">
    <name type="scientific">Paenibacillus chungangensis</name>
    <dbReference type="NCBI Taxonomy" id="696535"/>
    <lineage>
        <taxon>Bacteria</taxon>
        <taxon>Bacillati</taxon>
        <taxon>Bacillota</taxon>
        <taxon>Bacilli</taxon>
        <taxon>Bacillales</taxon>
        <taxon>Paenibacillaceae</taxon>
        <taxon>Paenibacillus</taxon>
    </lineage>
</organism>
<proteinExistence type="inferred from homology"/>
<dbReference type="RefSeq" id="WP_377563890.1">
    <property type="nucleotide sequence ID" value="NZ_JBHTJZ010000009.1"/>
</dbReference>
<dbReference type="InterPro" id="IPR013328">
    <property type="entry name" value="6PGD_dom2"/>
</dbReference>
<dbReference type="Gene3D" id="3.40.50.720">
    <property type="entry name" value="NAD(P)-binding Rossmann-like Domain"/>
    <property type="match status" value="1"/>
</dbReference>
<dbReference type="PANTHER" id="PTHR43060">
    <property type="entry name" value="3-HYDROXYISOBUTYRATE DEHYDROGENASE-LIKE 1, MITOCHONDRIAL-RELATED"/>
    <property type="match status" value="1"/>
</dbReference>